<keyword evidence="2" id="KW-0472">Membrane</keyword>
<feature type="compositionally biased region" description="Basic and acidic residues" evidence="1">
    <location>
        <begin position="85"/>
        <end position="101"/>
    </location>
</feature>
<dbReference type="EMBL" id="HF935655">
    <property type="protein sequence ID" value="CCX31867.1"/>
    <property type="molecule type" value="Genomic_DNA"/>
</dbReference>
<feature type="transmembrane region" description="Helical" evidence="2">
    <location>
        <begin position="551"/>
        <end position="568"/>
    </location>
</feature>
<accession>U4LJZ2</accession>
<evidence type="ECO:0000313" key="3">
    <source>
        <dbReference type="EMBL" id="CCX31867.1"/>
    </source>
</evidence>
<reference evidence="3 4" key="1">
    <citation type="journal article" date="2013" name="PLoS Genet.">
        <title>The genome and development-dependent transcriptomes of Pyronema confluens: a window into fungal evolution.</title>
        <authorList>
            <person name="Traeger S."/>
            <person name="Altegoer F."/>
            <person name="Freitag M."/>
            <person name="Gabaldon T."/>
            <person name="Kempken F."/>
            <person name="Kumar A."/>
            <person name="Marcet-Houben M."/>
            <person name="Poggeler S."/>
            <person name="Stajich J.E."/>
            <person name="Nowrousian M."/>
        </authorList>
    </citation>
    <scope>NUCLEOTIDE SEQUENCE [LARGE SCALE GENOMIC DNA]</scope>
    <source>
        <strain evidence="4">CBS 100304</strain>
        <tissue evidence="3">Vegetative mycelium</tissue>
    </source>
</reference>
<feature type="compositionally biased region" description="Polar residues" evidence="1">
    <location>
        <begin position="1"/>
        <end position="19"/>
    </location>
</feature>
<keyword evidence="2" id="KW-1133">Transmembrane helix</keyword>
<feature type="region of interest" description="Disordered" evidence="1">
    <location>
        <begin position="202"/>
        <end position="222"/>
    </location>
</feature>
<sequence>MTMSGSAYNGAVTGNTEPSSKYKAPYVEGEEEGPKPPPKQNAAQSGPLRERQIGPIPFTIKRQPKAPEPGQFTFTSATPLPQTPGDKDKDGHLYENDDRGGKRTRAVDGSVIQQKDSDSAAEKGKINKTSTSPFKNSALKKSKDHLSPLRKEKKPINTPTTPMSLPTNSLLAPPTTQTQTQTPSPFSAALVALESKVAEPSSSAWIPPANPWEQPKSSTKTTGPFSLALTKIDPVSSSQQSITPATTNPFLKPALSSQQSVTPWSPATTNPFLKPAPISSAVSQTQRNPFSILRYPQPSDQGMIFWAPCSLPSGYQKPPYPPIRERPATIQEALDHGVPLGTLKIPVYSEEEESSRLAIEKERQYAADRIWNARLEAEQFAAEYPTIIYPQNMTYQQSLIFAASIRDAESIGAPLTSIVGPMSLSLCKDESIQLMASVASLRLSQKFKSPLEIISPYQLSLRRAAARQDMLREGSTDKWRKVDDSFFPQRWRRELSMEEIELRRKRRERENLEWCKESRMWWSDGLQVSWKYLLMMALIVIAWWYGRLKEMWWIMIFLFIANVGWKVYRRTQGWWD</sequence>
<feature type="compositionally biased region" description="Polar residues" evidence="1">
    <location>
        <begin position="157"/>
        <end position="170"/>
    </location>
</feature>
<dbReference type="AlphaFoldDB" id="U4LJZ2"/>
<feature type="compositionally biased region" description="Basic and acidic residues" evidence="1">
    <location>
        <begin position="115"/>
        <end position="125"/>
    </location>
</feature>
<proteinExistence type="predicted"/>
<evidence type="ECO:0000256" key="2">
    <source>
        <dbReference type="SAM" id="Phobius"/>
    </source>
</evidence>
<keyword evidence="4" id="KW-1185">Reference proteome</keyword>
<evidence type="ECO:0000313" key="4">
    <source>
        <dbReference type="Proteomes" id="UP000018144"/>
    </source>
</evidence>
<dbReference type="Proteomes" id="UP000018144">
    <property type="component" value="Unassembled WGS sequence"/>
</dbReference>
<dbReference type="OrthoDB" id="10402118at2759"/>
<feature type="compositionally biased region" description="Low complexity" evidence="1">
    <location>
        <begin position="173"/>
        <end position="183"/>
    </location>
</feature>
<organism evidence="3 4">
    <name type="scientific">Pyronema omphalodes (strain CBS 100304)</name>
    <name type="common">Pyronema confluens</name>
    <dbReference type="NCBI Taxonomy" id="1076935"/>
    <lineage>
        <taxon>Eukaryota</taxon>
        <taxon>Fungi</taxon>
        <taxon>Dikarya</taxon>
        <taxon>Ascomycota</taxon>
        <taxon>Pezizomycotina</taxon>
        <taxon>Pezizomycetes</taxon>
        <taxon>Pezizales</taxon>
        <taxon>Pyronemataceae</taxon>
        <taxon>Pyronema</taxon>
    </lineage>
</organism>
<gene>
    <name evidence="3" type="ORF">PCON_11537</name>
</gene>
<protein>
    <submittedName>
        <fullName evidence="3">Uncharacterized protein</fullName>
    </submittedName>
</protein>
<feature type="region of interest" description="Disordered" evidence="1">
    <location>
        <begin position="1"/>
        <end position="184"/>
    </location>
</feature>
<feature type="transmembrane region" description="Helical" evidence="2">
    <location>
        <begin position="528"/>
        <end position="545"/>
    </location>
</feature>
<name>U4LJZ2_PYROM</name>
<keyword evidence="2" id="KW-0812">Transmembrane</keyword>
<evidence type="ECO:0000256" key="1">
    <source>
        <dbReference type="SAM" id="MobiDB-lite"/>
    </source>
</evidence>